<gene>
    <name evidence="2" type="ORF">I6I10_07400</name>
</gene>
<evidence type="ECO:0000313" key="3">
    <source>
        <dbReference type="Proteomes" id="UP000596145"/>
    </source>
</evidence>
<evidence type="ECO:0000256" key="1">
    <source>
        <dbReference type="SAM" id="MobiDB-lite"/>
    </source>
</evidence>
<proteinExistence type="predicted"/>
<dbReference type="RefSeq" id="WP_084036366.1">
    <property type="nucleotide sequence ID" value="NZ_CP066007.1"/>
</dbReference>
<sequence>MDLRLILADEPGAWITFTHRDRQLKARLDPMWLGAERVPALLETPLLVRGLLDVHSQVVVMTSDPFARHIDELFEDYLEATGLGVRGIAELIFALRHVDLVELDLLREGLEIREWLDPAGSLSSRRLLLLLRDWVLRPETRIGARRMNINPASKAALVTAQAVSNPDDPHPFLKSPAQLAVEEKQLAEQQEKRRRIERQRPRELEYVPRTAGSLADAQAESKQALEELKAQLGQ</sequence>
<feature type="region of interest" description="Disordered" evidence="1">
    <location>
        <begin position="183"/>
        <end position="234"/>
    </location>
</feature>
<protein>
    <submittedName>
        <fullName evidence="2">Uncharacterized protein</fullName>
    </submittedName>
</protein>
<dbReference type="GeneID" id="92760506"/>
<reference evidence="2 3" key="1">
    <citation type="submission" date="2020-12" db="EMBL/GenBank/DDBJ databases">
        <title>FDA dAtabase for Regulatory Grade micrObial Sequences (FDA-ARGOS): Supporting development and validation of Infectious Disease Dx tests.</title>
        <authorList>
            <person name="Sproer C."/>
            <person name="Gronow S."/>
            <person name="Severitt S."/>
            <person name="Schroder I."/>
            <person name="Tallon L."/>
            <person name="Sadzewicz L."/>
            <person name="Zhao X."/>
            <person name="Boylan J."/>
            <person name="Ott S."/>
            <person name="Bowen H."/>
            <person name="Vavikolanu K."/>
            <person name="Mehta A."/>
            <person name="Aluvathingal J."/>
            <person name="Nadendla S."/>
            <person name="Lowell S."/>
            <person name="Myers T."/>
            <person name="Yan Y."/>
            <person name="Sichtig H."/>
        </authorList>
    </citation>
    <scope>NUCLEOTIDE SEQUENCE [LARGE SCALE GENOMIC DNA]</scope>
    <source>
        <strain evidence="2 3">FDAARGOS_1053</strain>
    </source>
</reference>
<evidence type="ECO:0000313" key="2">
    <source>
        <dbReference type="EMBL" id="QQB45361.1"/>
    </source>
</evidence>
<dbReference type="AlphaFoldDB" id="A0A7T4BN77"/>
<dbReference type="EMBL" id="CP066007">
    <property type="protein sequence ID" value="QQB45361.1"/>
    <property type="molecule type" value="Genomic_DNA"/>
</dbReference>
<accession>A0A7T4BN77</accession>
<organism evidence="2 3">
    <name type="scientific">Corynebacterium glucuronolyticum</name>
    <dbReference type="NCBI Taxonomy" id="39791"/>
    <lineage>
        <taxon>Bacteria</taxon>
        <taxon>Bacillati</taxon>
        <taxon>Actinomycetota</taxon>
        <taxon>Actinomycetes</taxon>
        <taxon>Mycobacteriales</taxon>
        <taxon>Corynebacteriaceae</taxon>
        <taxon>Corynebacterium</taxon>
    </lineage>
</organism>
<name>A0A7T4BN77_9CORY</name>
<dbReference type="OrthoDB" id="4426782at2"/>
<dbReference type="Proteomes" id="UP000596145">
    <property type="component" value="Chromosome"/>
</dbReference>
<feature type="compositionally biased region" description="Basic and acidic residues" evidence="1">
    <location>
        <begin position="223"/>
        <end position="234"/>
    </location>
</feature>